<dbReference type="GO" id="GO:0005886">
    <property type="term" value="C:plasma membrane"/>
    <property type="evidence" value="ECO:0007669"/>
    <property type="project" value="UniProtKB-SubCell"/>
</dbReference>
<dbReference type="InterPro" id="IPR003594">
    <property type="entry name" value="HATPase_dom"/>
</dbReference>
<keyword evidence="8 11" id="KW-1133">Transmembrane helix</keyword>
<dbReference type="InterPro" id="IPR005467">
    <property type="entry name" value="His_kinase_dom"/>
</dbReference>
<dbReference type="InterPro" id="IPR003661">
    <property type="entry name" value="HisK_dim/P_dom"/>
</dbReference>
<evidence type="ECO:0000259" key="12">
    <source>
        <dbReference type="PROSITE" id="PS50109"/>
    </source>
</evidence>
<keyword evidence="5" id="KW-0808">Transferase</keyword>
<evidence type="ECO:0000256" key="3">
    <source>
        <dbReference type="ARBA" id="ARBA00012438"/>
    </source>
</evidence>
<dbReference type="SMART" id="SM00387">
    <property type="entry name" value="HATPase_c"/>
    <property type="match status" value="1"/>
</dbReference>
<dbReference type="CDD" id="cd00082">
    <property type="entry name" value="HisKA"/>
    <property type="match status" value="1"/>
</dbReference>
<sequence>MSRGRLAALLRGQASSTIRRMRLKLVATAMGATTLVLTMVIVGMDVLSWHDLCDRVDGVVDLIEEAGGALGNLDVSDDSQLLPRGIAWEALQEVPYDARYFTVTFDGGGETLDSNLSSIASVDEPAARAKARDVFLSGATEGFDGDYRFRVVPTDQGSMVIFLYCYDDLNYFHAFLRASVIMGLLGLAAFAAIVVPFAISAARPVEEAQERQRRFVTDASHELRTPISIIGSATDVIEIESGESEWTQSIHNQTRRLEDLTNKLVALAKADEGGRSLSLADMDVSTVALGLAEDFESVSQAQGKPMSCDIARGVHCLADASMVEQTISILLDNAFKHSCEGASVRFELSAVGGRGMGDAIGASGADDSMGDAGGVGGLRAVGAPERERDVGHVRLAVSNDVEGMAAGPHPELFGRFYRTDESRRYSGGHGIGLAVVRAVAEAHGGSANAHCDGRRLTVEVRI</sequence>
<dbReference type="HOGENOM" id="CLU_000445_89_6_11"/>
<evidence type="ECO:0000256" key="6">
    <source>
        <dbReference type="ARBA" id="ARBA00022692"/>
    </source>
</evidence>
<name>E1QW16_OLSUV</name>
<dbReference type="InterPro" id="IPR036890">
    <property type="entry name" value="HATPase_C_sf"/>
</dbReference>
<gene>
    <name evidence="13" type="ordered locus">Olsu_1213</name>
</gene>
<keyword evidence="9" id="KW-0902">Two-component regulatory system</keyword>
<evidence type="ECO:0000256" key="8">
    <source>
        <dbReference type="ARBA" id="ARBA00022989"/>
    </source>
</evidence>
<dbReference type="GeneID" id="78512627"/>
<dbReference type="SUPFAM" id="SSF47384">
    <property type="entry name" value="Homodimeric domain of signal transducing histidine kinase"/>
    <property type="match status" value="1"/>
</dbReference>
<accession>E1QW16</accession>
<dbReference type="EC" id="2.7.13.3" evidence="3"/>
<dbReference type="STRING" id="633147.Olsu_1213"/>
<dbReference type="Proteomes" id="UP000000333">
    <property type="component" value="Chromosome"/>
</dbReference>
<dbReference type="PRINTS" id="PR00344">
    <property type="entry name" value="BCTRLSENSOR"/>
</dbReference>
<dbReference type="Gene3D" id="3.30.565.10">
    <property type="entry name" value="Histidine kinase-like ATPase, C-terminal domain"/>
    <property type="match status" value="1"/>
</dbReference>
<evidence type="ECO:0000256" key="5">
    <source>
        <dbReference type="ARBA" id="ARBA00022679"/>
    </source>
</evidence>
<dbReference type="OrthoDB" id="9786919at2"/>
<dbReference type="InterPro" id="IPR036097">
    <property type="entry name" value="HisK_dim/P_sf"/>
</dbReference>
<dbReference type="SUPFAM" id="SSF55874">
    <property type="entry name" value="ATPase domain of HSP90 chaperone/DNA topoisomerase II/histidine kinase"/>
    <property type="match status" value="1"/>
</dbReference>
<dbReference type="EMBL" id="CP002106">
    <property type="protein sequence ID" value="ADK68319.1"/>
    <property type="molecule type" value="Genomic_DNA"/>
</dbReference>
<dbReference type="PANTHER" id="PTHR45436:SF5">
    <property type="entry name" value="SENSOR HISTIDINE KINASE TRCS"/>
    <property type="match status" value="1"/>
</dbReference>
<feature type="transmembrane region" description="Helical" evidence="11">
    <location>
        <begin position="21"/>
        <end position="42"/>
    </location>
</feature>
<dbReference type="eggNOG" id="COG0642">
    <property type="taxonomic scope" value="Bacteria"/>
</dbReference>
<dbReference type="Pfam" id="PF00512">
    <property type="entry name" value="HisKA"/>
    <property type="match status" value="1"/>
</dbReference>
<keyword evidence="7 13" id="KW-0418">Kinase</keyword>
<evidence type="ECO:0000256" key="4">
    <source>
        <dbReference type="ARBA" id="ARBA00022553"/>
    </source>
</evidence>
<keyword evidence="6 11" id="KW-0812">Transmembrane</keyword>
<dbReference type="RefSeq" id="WP_013252071.1">
    <property type="nucleotide sequence ID" value="NC_014363.1"/>
</dbReference>
<dbReference type="Gene3D" id="1.10.287.130">
    <property type="match status" value="1"/>
</dbReference>
<keyword evidence="14" id="KW-1185">Reference proteome</keyword>
<organism evidence="13 14">
    <name type="scientific">Olsenella uli (strain ATCC 49627 / DSM 7084 / CCUG 31166 / CIP 109912 / JCM 12494 / LMG 11480 / NCIMB 702895 / VPI D76D-27C)</name>
    <name type="common">Lactobacillus uli</name>
    <dbReference type="NCBI Taxonomy" id="633147"/>
    <lineage>
        <taxon>Bacteria</taxon>
        <taxon>Bacillati</taxon>
        <taxon>Actinomycetota</taxon>
        <taxon>Coriobacteriia</taxon>
        <taxon>Coriobacteriales</taxon>
        <taxon>Atopobiaceae</taxon>
        <taxon>Olsenella</taxon>
    </lineage>
</organism>
<feature type="transmembrane region" description="Helical" evidence="11">
    <location>
        <begin position="180"/>
        <end position="202"/>
    </location>
</feature>
<evidence type="ECO:0000256" key="2">
    <source>
        <dbReference type="ARBA" id="ARBA00004236"/>
    </source>
</evidence>
<proteinExistence type="predicted"/>
<evidence type="ECO:0000313" key="14">
    <source>
        <dbReference type="Proteomes" id="UP000000333"/>
    </source>
</evidence>
<evidence type="ECO:0000256" key="7">
    <source>
        <dbReference type="ARBA" id="ARBA00022777"/>
    </source>
</evidence>
<dbReference type="KEGG" id="ols:Olsu_1213"/>
<dbReference type="SMART" id="SM00388">
    <property type="entry name" value="HisKA"/>
    <property type="match status" value="1"/>
</dbReference>
<dbReference type="Pfam" id="PF02518">
    <property type="entry name" value="HATPase_c"/>
    <property type="match status" value="1"/>
</dbReference>
<evidence type="ECO:0000256" key="11">
    <source>
        <dbReference type="SAM" id="Phobius"/>
    </source>
</evidence>
<comment type="catalytic activity">
    <reaction evidence="1">
        <text>ATP + protein L-histidine = ADP + protein N-phospho-L-histidine.</text>
        <dbReference type="EC" id="2.7.13.3"/>
    </reaction>
</comment>
<dbReference type="InterPro" id="IPR050428">
    <property type="entry name" value="TCS_sensor_his_kinase"/>
</dbReference>
<keyword evidence="10 11" id="KW-0472">Membrane</keyword>
<evidence type="ECO:0000256" key="1">
    <source>
        <dbReference type="ARBA" id="ARBA00000085"/>
    </source>
</evidence>
<reference evidence="13 14" key="1">
    <citation type="journal article" date="2010" name="Stand. Genomic Sci.">
        <title>Complete genome sequence of Olsenella uli type strain (VPI D76D-27C).</title>
        <authorList>
            <person name="Goker M."/>
            <person name="Held B."/>
            <person name="Lucas S."/>
            <person name="Nolan M."/>
            <person name="Yasawong M."/>
            <person name="Glavina Del Rio T."/>
            <person name="Tice H."/>
            <person name="Cheng J.F."/>
            <person name="Bruce D."/>
            <person name="Detter J.C."/>
            <person name="Tapia R."/>
            <person name="Han C."/>
            <person name="Goodwin L."/>
            <person name="Pitluck S."/>
            <person name="Liolios K."/>
            <person name="Ivanova N."/>
            <person name="Mavromatis K."/>
            <person name="Mikhailova N."/>
            <person name="Pati A."/>
            <person name="Chen A."/>
            <person name="Palaniappan K."/>
            <person name="Land M."/>
            <person name="Hauser L."/>
            <person name="Chang Y.J."/>
            <person name="Jeffries C.D."/>
            <person name="Rohde M."/>
            <person name="Sikorski J."/>
            <person name="Pukall R."/>
            <person name="Woyke T."/>
            <person name="Bristow J."/>
            <person name="Eisen J.A."/>
            <person name="Markowitz V."/>
            <person name="Hugenholtz P."/>
            <person name="Kyrpides N.C."/>
            <person name="Klenk H.P."/>
            <person name="Lapidus A."/>
        </authorList>
    </citation>
    <scope>NUCLEOTIDE SEQUENCE [LARGE SCALE GENOMIC DNA]</scope>
    <source>
        <strain evidence="14">ATCC 49627 / DSM 7084 / CIP 109912 / JCM 12494 / NCIMB 702895 / VPI D76D-27C</strain>
    </source>
</reference>
<comment type="subcellular location">
    <subcellularLocation>
        <location evidence="2">Cell membrane</location>
    </subcellularLocation>
</comment>
<dbReference type="PROSITE" id="PS50109">
    <property type="entry name" value="HIS_KIN"/>
    <property type="match status" value="1"/>
</dbReference>
<dbReference type="PANTHER" id="PTHR45436">
    <property type="entry name" value="SENSOR HISTIDINE KINASE YKOH"/>
    <property type="match status" value="1"/>
</dbReference>
<protein>
    <recommendedName>
        <fullName evidence="3">histidine kinase</fullName>
        <ecNumber evidence="3">2.7.13.3</ecNumber>
    </recommendedName>
</protein>
<feature type="domain" description="Histidine kinase" evidence="12">
    <location>
        <begin position="218"/>
        <end position="462"/>
    </location>
</feature>
<evidence type="ECO:0000256" key="9">
    <source>
        <dbReference type="ARBA" id="ARBA00023012"/>
    </source>
</evidence>
<dbReference type="AlphaFoldDB" id="E1QW16"/>
<evidence type="ECO:0000313" key="13">
    <source>
        <dbReference type="EMBL" id="ADK68319.1"/>
    </source>
</evidence>
<dbReference type="GO" id="GO:0000155">
    <property type="term" value="F:phosphorelay sensor kinase activity"/>
    <property type="evidence" value="ECO:0007669"/>
    <property type="project" value="InterPro"/>
</dbReference>
<dbReference type="InterPro" id="IPR004358">
    <property type="entry name" value="Sig_transdc_His_kin-like_C"/>
</dbReference>
<evidence type="ECO:0000256" key="10">
    <source>
        <dbReference type="ARBA" id="ARBA00023136"/>
    </source>
</evidence>
<keyword evidence="4" id="KW-0597">Phosphoprotein</keyword>